<keyword evidence="3" id="KW-1185">Reference proteome</keyword>
<protein>
    <recommendedName>
        <fullName evidence="1">Large polyvalent protein-associated domain-containing protein</fullName>
    </recommendedName>
</protein>
<reference evidence="2 3" key="1">
    <citation type="submission" date="2020-08" db="EMBL/GenBank/DDBJ databases">
        <title>Genome public.</title>
        <authorList>
            <person name="Liu C."/>
            <person name="Sun Q."/>
        </authorList>
    </citation>
    <scope>NUCLEOTIDE SEQUENCE [LARGE SCALE GENOMIC DNA]</scope>
    <source>
        <strain evidence="2 3">NSJ-35</strain>
    </source>
</reference>
<sequence length="195" mass="22845">MADRNNGQTTETDVEQHRKKELDEILKSEPQFRYMLLSRLQSDCEYYLGYGYRNERKLWAGNARDHIWYMKAIWNSFPEGEKPQWMSMEQIEEYEKEMGVSSGFTAEQEAVIREAEGHGVPNEIMKIITNTDLTAEQMQTLMLESFARYQLDIGDADYDPAVDAADKEERLQAVIHLKETYIAEQDEKEEIEAEK</sequence>
<feature type="domain" description="Large polyvalent protein-associated" evidence="1">
    <location>
        <begin position="31"/>
        <end position="98"/>
    </location>
</feature>
<dbReference type="Pfam" id="PF18824">
    <property type="entry name" value="LPD11"/>
    <property type="match status" value="1"/>
</dbReference>
<evidence type="ECO:0000313" key="2">
    <source>
        <dbReference type="EMBL" id="MBC5648174.1"/>
    </source>
</evidence>
<accession>A0ABR7EGK8</accession>
<proteinExistence type="predicted"/>
<evidence type="ECO:0000259" key="1">
    <source>
        <dbReference type="Pfam" id="PF18824"/>
    </source>
</evidence>
<organism evidence="2 3">
    <name type="scientific">Christensenella tenuis</name>
    <dbReference type="NCBI Taxonomy" id="2763033"/>
    <lineage>
        <taxon>Bacteria</taxon>
        <taxon>Bacillati</taxon>
        <taxon>Bacillota</taxon>
        <taxon>Clostridia</taxon>
        <taxon>Christensenellales</taxon>
        <taxon>Christensenellaceae</taxon>
        <taxon>Christensenella</taxon>
    </lineage>
</organism>
<dbReference type="Proteomes" id="UP000606889">
    <property type="component" value="Unassembled WGS sequence"/>
</dbReference>
<evidence type="ECO:0000313" key="3">
    <source>
        <dbReference type="Proteomes" id="UP000606889"/>
    </source>
</evidence>
<name>A0ABR7EGK8_9FIRM</name>
<dbReference type="EMBL" id="JACOON010000003">
    <property type="protein sequence ID" value="MBC5648174.1"/>
    <property type="molecule type" value="Genomic_DNA"/>
</dbReference>
<gene>
    <name evidence="2" type="ORF">H8S18_07470</name>
</gene>
<dbReference type="InterPro" id="IPR040789">
    <property type="entry name" value="LPD11"/>
</dbReference>
<comment type="caution">
    <text evidence="2">The sequence shown here is derived from an EMBL/GenBank/DDBJ whole genome shotgun (WGS) entry which is preliminary data.</text>
</comment>